<protein>
    <submittedName>
        <fullName evidence="5">2,3-dihydroxybenzoate-AMP ligase</fullName>
    </submittedName>
</protein>
<evidence type="ECO:0000259" key="4">
    <source>
        <dbReference type="Pfam" id="PF13193"/>
    </source>
</evidence>
<evidence type="ECO:0000313" key="6">
    <source>
        <dbReference type="Proteomes" id="UP000253046"/>
    </source>
</evidence>
<feature type="domain" description="AMP-binding enzyme C-terminal" evidence="4">
    <location>
        <begin position="447"/>
        <end position="521"/>
    </location>
</feature>
<dbReference type="Proteomes" id="UP000253046">
    <property type="component" value="Unassembled WGS sequence"/>
</dbReference>
<comment type="caution">
    <text evidence="5">The sequence shown here is derived from an EMBL/GenBank/DDBJ whole genome shotgun (WGS) entry which is preliminary data.</text>
</comment>
<dbReference type="NCBIfam" id="TIGR02275">
    <property type="entry name" value="DHB_AMP_lig"/>
    <property type="match status" value="1"/>
</dbReference>
<name>A0A366I2T0_9GAMM</name>
<dbReference type="Gene3D" id="3.30.300.30">
    <property type="match status" value="1"/>
</dbReference>
<dbReference type="InterPro" id="IPR020845">
    <property type="entry name" value="AMP-binding_CS"/>
</dbReference>
<dbReference type="InterPro" id="IPR045851">
    <property type="entry name" value="AMP-bd_C_sf"/>
</dbReference>
<dbReference type="InterPro" id="IPR011963">
    <property type="entry name" value="DHB_AMP_lig"/>
</dbReference>
<dbReference type="SUPFAM" id="SSF56801">
    <property type="entry name" value="Acetyl-CoA synthetase-like"/>
    <property type="match status" value="1"/>
</dbReference>
<dbReference type="PANTHER" id="PTHR43767">
    <property type="entry name" value="LONG-CHAIN-FATTY-ACID--COA LIGASE"/>
    <property type="match status" value="1"/>
</dbReference>
<keyword evidence="2 5" id="KW-0436">Ligase</keyword>
<evidence type="ECO:0000259" key="3">
    <source>
        <dbReference type="Pfam" id="PF00501"/>
    </source>
</evidence>
<dbReference type="NCBIfam" id="NF008192">
    <property type="entry name" value="PRK10946.1"/>
    <property type="match status" value="1"/>
</dbReference>
<dbReference type="Gene3D" id="3.40.50.12780">
    <property type="entry name" value="N-terminal domain of ligase-like"/>
    <property type="match status" value="1"/>
</dbReference>
<organism evidence="5 6">
    <name type="scientific">Brenneria salicis ATCC 15712 = DSM 30166</name>
    <dbReference type="NCBI Taxonomy" id="714314"/>
    <lineage>
        <taxon>Bacteria</taxon>
        <taxon>Pseudomonadati</taxon>
        <taxon>Pseudomonadota</taxon>
        <taxon>Gammaproteobacteria</taxon>
        <taxon>Enterobacterales</taxon>
        <taxon>Pectobacteriaceae</taxon>
        <taxon>Brenneria</taxon>
    </lineage>
</organism>
<evidence type="ECO:0000256" key="2">
    <source>
        <dbReference type="ARBA" id="ARBA00022598"/>
    </source>
</evidence>
<dbReference type="GO" id="GO:0019290">
    <property type="term" value="P:siderophore biosynthetic process"/>
    <property type="evidence" value="ECO:0007669"/>
    <property type="project" value="InterPro"/>
</dbReference>
<dbReference type="InterPro" id="IPR025110">
    <property type="entry name" value="AMP-bd_C"/>
</dbReference>
<dbReference type="InterPro" id="IPR000873">
    <property type="entry name" value="AMP-dep_synth/lig_dom"/>
</dbReference>
<dbReference type="InterPro" id="IPR050237">
    <property type="entry name" value="ATP-dep_AMP-bd_enzyme"/>
</dbReference>
<dbReference type="PANTHER" id="PTHR43767:SF10">
    <property type="entry name" value="SURFACTIN SYNTHASE SUBUNIT 1"/>
    <property type="match status" value="1"/>
</dbReference>
<dbReference type="RefSeq" id="WP_113866930.1">
    <property type="nucleotide sequence ID" value="NZ_AGJP01000001.1"/>
</dbReference>
<evidence type="ECO:0000256" key="1">
    <source>
        <dbReference type="ARBA" id="ARBA00004924"/>
    </source>
</evidence>
<proteinExistence type="predicted"/>
<dbReference type="AlphaFoldDB" id="A0A366I2T0"/>
<dbReference type="OrthoDB" id="9803968at2"/>
<dbReference type="InterPro" id="IPR042099">
    <property type="entry name" value="ANL_N_sf"/>
</dbReference>
<accession>A0A366I2T0</accession>
<dbReference type="EMBL" id="QNRY01000019">
    <property type="protein sequence ID" value="RBP61943.1"/>
    <property type="molecule type" value="Genomic_DNA"/>
</dbReference>
<comment type="pathway">
    <text evidence="1">Siderophore biosynthesis.</text>
</comment>
<keyword evidence="6" id="KW-1185">Reference proteome</keyword>
<dbReference type="Pfam" id="PF00501">
    <property type="entry name" value="AMP-binding"/>
    <property type="match status" value="1"/>
</dbReference>
<reference evidence="5 6" key="1">
    <citation type="submission" date="2018-06" db="EMBL/GenBank/DDBJ databases">
        <title>Genomic Encyclopedia of Type Strains, Phase IV (KMG-IV): sequencing the most valuable type-strain genomes for metagenomic binning, comparative biology and taxonomic classification.</title>
        <authorList>
            <person name="Goeker M."/>
        </authorList>
    </citation>
    <scope>NUCLEOTIDE SEQUENCE [LARGE SCALE GENOMIC DNA]</scope>
    <source>
        <strain evidence="5 6">DSM 30166</strain>
    </source>
</reference>
<dbReference type="PROSITE" id="PS00455">
    <property type="entry name" value="AMP_BINDING"/>
    <property type="match status" value="1"/>
</dbReference>
<sequence>MIVEFNRWPTEQAQRYRSCGYWIDRPLGDILLRHKDSDALALVDGERHFSYRELNQCVNRLAGALARRGVRRGQTALVQLGNIAEFYLTYFALLRIGVVPVNALFNHQRSELSAYAEQIAPALLIADRGHNLFHDDAFIEALRGISPSLQHVILRGEENPEYDLQHLLQQTQSDDACSPTPPDEVAFFQLSGGSTGTPKLIPRTHNDYYYSIRASVDICRFDANTRYLCALPAAHNYPLSSPGALGVFYAGGTVVMATDPSATHCFPLIERHQVNVAALVPPAVTLWLEAVALAGQRHALQSLKLLQVGGARLNEALARRIPHELGCRLQQVFGMAEGLVNYTRLDDDDAHIFTTQGCPICIDDEVWVADAAGNPLPSGQAGRLMTRGPYTFRGYYRSPQHNRQVFDQQGFYCSGDVVIRHEDGYLQVVGREKDQINRGGEKIAAEEIENLLLRHPLVINAALVAVPDALMGEKSCAFVVCRQAIKSVALRRHLREQGIADYKLPDRFESLPALPETAVGKVDKQQLRKIAQQLTQPTVAGE</sequence>
<dbReference type="GO" id="GO:0008668">
    <property type="term" value="F:2,3-dihydroxybenzoate--[aryl-carrier protein] ligase"/>
    <property type="evidence" value="ECO:0007669"/>
    <property type="project" value="InterPro"/>
</dbReference>
<gene>
    <name evidence="5" type="ORF">DES54_11921</name>
</gene>
<dbReference type="CDD" id="cd05920">
    <property type="entry name" value="23DHB-AMP_lg"/>
    <property type="match status" value="1"/>
</dbReference>
<dbReference type="Pfam" id="PF13193">
    <property type="entry name" value="AMP-binding_C"/>
    <property type="match status" value="1"/>
</dbReference>
<feature type="domain" description="AMP-dependent synthetase/ligase" evidence="3">
    <location>
        <begin position="36"/>
        <end position="396"/>
    </location>
</feature>
<evidence type="ECO:0000313" key="5">
    <source>
        <dbReference type="EMBL" id="RBP61943.1"/>
    </source>
</evidence>